<dbReference type="InterPro" id="IPR036394">
    <property type="entry name" value="Ribosomal_uL22_sf"/>
</dbReference>
<dbReference type="EMBL" id="LKCN02000018">
    <property type="protein sequence ID" value="RCI08650.1"/>
    <property type="molecule type" value="Genomic_DNA"/>
</dbReference>
<dbReference type="OrthoDB" id="416470at2759"/>
<feature type="region of interest" description="Disordered" evidence="5">
    <location>
        <begin position="50"/>
        <end position="117"/>
    </location>
</feature>
<dbReference type="FunFam" id="3.90.470.10:FF:000017">
    <property type="entry name" value="54S ribosomal protein L22, mitochondrial"/>
    <property type="match status" value="1"/>
</dbReference>
<dbReference type="AlphaFoldDB" id="A0A367L2J0"/>
<evidence type="ECO:0000313" key="7">
    <source>
        <dbReference type="Proteomes" id="UP000253664"/>
    </source>
</evidence>
<keyword evidence="3 4" id="KW-0687">Ribonucleoprotein</keyword>
<feature type="region of interest" description="Disordered" evidence="5">
    <location>
        <begin position="1"/>
        <end position="36"/>
    </location>
</feature>
<dbReference type="Proteomes" id="UP000253664">
    <property type="component" value="Unassembled WGS sequence"/>
</dbReference>
<dbReference type="Gene3D" id="3.90.470.10">
    <property type="entry name" value="Ribosomal protein L22/L17"/>
    <property type="match status" value="1"/>
</dbReference>
<accession>A0A367L2J0</accession>
<evidence type="ECO:0000256" key="1">
    <source>
        <dbReference type="ARBA" id="ARBA00009451"/>
    </source>
</evidence>
<reference evidence="6 7" key="1">
    <citation type="journal article" date="2015" name="BMC Genomics">
        <title>Insights from the genome of Ophiocordyceps polyrhachis-furcata to pathogenicity and host specificity in insect fungi.</title>
        <authorList>
            <person name="Wichadakul D."/>
            <person name="Kobmoo N."/>
            <person name="Ingsriswang S."/>
            <person name="Tangphatsornruang S."/>
            <person name="Chantasingh D."/>
            <person name="Luangsa-ard J.J."/>
            <person name="Eurwilaichitr L."/>
        </authorList>
    </citation>
    <scope>NUCLEOTIDE SEQUENCE [LARGE SCALE GENOMIC DNA]</scope>
    <source>
        <strain evidence="6 7">BCC 54312</strain>
    </source>
</reference>
<evidence type="ECO:0000256" key="4">
    <source>
        <dbReference type="RuleBase" id="RU004005"/>
    </source>
</evidence>
<dbReference type="SUPFAM" id="SSF54843">
    <property type="entry name" value="Ribosomal protein L22"/>
    <property type="match status" value="1"/>
</dbReference>
<dbReference type="STRING" id="1330021.A0A367L2J0"/>
<dbReference type="Pfam" id="PF00237">
    <property type="entry name" value="Ribosomal_L22"/>
    <property type="match status" value="1"/>
</dbReference>
<evidence type="ECO:0000256" key="3">
    <source>
        <dbReference type="ARBA" id="ARBA00023274"/>
    </source>
</evidence>
<protein>
    <recommendedName>
        <fullName evidence="8">Mitochondrial large ribosomal subunit</fullName>
    </recommendedName>
</protein>
<comment type="caution">
    <text evidence="6">The sequence shown here is derived from an EMBL/GenBank/DDBJ whole genome shotgun (WGS) entry which is preliminary data.</text>
</comment>
<keyword evidence="2 4" id="KW-0689">Ribosomal protein</keyword>
<evidence type="ECO:0000256" key="5">
    <source>
        <dbReference type="SAM" id="MobiDB-lite"/>
    </source>
</evidence>
<feature type="compositionally biased region" description="Basic and acidic residues" evidence="5">
    <location>
        <begin position="55"/>
        <end position="67"/>
    </location>
</feature>
<proteinExistence type="inferred from homology"/>
<dbReference type="GO" id="GO:0006412">
    <property type="term" value="P:translation"/>
    <property type="evidence" value="ECO:0007669"/>
    <property type="project" value="InterPro"/>
</dbReference>
<name>A0A367L2J0_9HYPO</name>
<evidence type="ECO:0000313" key="6">
    <source>
        <dbReference type="EMBL" id="RCI08650.1"/>
    </source>
</evidence>
<organism evidence="6 7">
    <name type="scientific">Ophiocordyceps polyrhachis-furcata BCC 54312</name>
    <dbReference type="NCBI Taxonomy" id="1330021"/>
    <lineage>
        <taxon>Eukaryota</taxon>
        <taxon>Fungi</taxon>
        <taxon>Dikarya</taxon>
        <taxon>Ascomycota</taxon>
        <taxon>Pezizomycotina</taxon>
        <taxon>Sordariomycetes</taxon>
        <taxon>Hypocreomycetidae</taxon>
        <taxon>Hypocreales</taxon>
        <taxon>Ophiocordycipitaceae</taxon>
        <taxon>Ophiocordyceps</taxon>
    </lineage>
</organism>
<dbReference type="InterPro" id="IPR047867">
    <property type="entry name" value="Ribosomal_uL22_bac/org-type"/>
</dbReference>
<dbReference type="PANTHER" id="PTHR13501:SF10">
    <property type="entry name" value="LARGE RIBOSOMAL SUBUNIT PROTEIN UL22M"/>
    <property type="match status" value="1"/>
</dbReference>
<dbReference type="GO" id="GO:0003735">
    <property type="term" value="F:structural constituent of ribosome"/>
    <property type="evidence" value="ECO:0007669"/>
    <property type="project" value="InterPro"/>
</dbReference>
<keyword evidence="7" id="KW-1185">Reference proteome</keyword>
<comment type="similarity">
    <text evidence="1 4">Belongs to the universal ribosomal protein uL22 family.</text>
</comment>
<dbReference type="PANTHER" id="PTHR13501">
    <property type="entry name" value="CHLOROPLAST 50S RIBOSOMAL PROTEIN L22-RELATED"/>
    <property type="match status" value="1"/>
</dbReference>
<evidence type="ECO:0008006" key="8">
    <source>
        <dbReference type="Google" id="ProtNLM"/>
    </source>
</evidence>
<evidence type="ECO:0000256" key="2">
    <source>
        <dbReference type="ARBA" id="ARBA00022980"/>
    </source>
</evidence>
<sequence>MSFRQAARRLAPLSAPSPTPCSRPAKVRHAGATIAQRRNKWSLDKLRSWALGRPGKPDQGGDLKEQVGLELEDPEKRAEFRRRQLQRTSEGSIFEDDAEKRKKLARELPSSAAGETAVPKTQEVLAMATDPNPRGRVRWHRKKVIQMVRSNDHITRKQKIKMTERELLHKSAFLPTSVKKLVMLSRQIAGKTIDDAIVQMRWSKKKMSREMLYYLEEARDLAVAQRGMGLGKVKGEVLEKPRKVTDKDGKWIEVTDPTRIYIAQSWVGRGTPIATSIDYKARGRGCALVHPKTSFSVLLKEEKTRIRQHEEQKAREAAKGPWVHLPNRPLHGQRPYYTW</sequence>
<gene>
    <name evidence="6" type="ORF">L249_4794</name>
</gene>
<dbReference type="GO" id="GO:0015934">
    <property type="term" value="C:large ribosomal subunit"/>
    <property type="evidence" value="ECO:0007669"/>
    <property type="project" value="InterPro"/>
</dbReference>
<dbReference type="InterPro" id="IPR001063">
    <property type="entry name" value="Ribosomal_uL22"/>
</dbReference>